<sequence>MTVPAGATAVSAPRGAPTAVVRQNEGVTSDLTLLTGDDAGELLAAAVTTAGGELVDWSVKQVDHRPGRSTTVAYRADVRWADGVRRLTLGASVGRPGDARAPGVLEMADGERTAAVWMFPSDPELPALRLAYDPESVSELLADLGASEASRGPVRLDVRAYRPTRRAVIEASTPGARVFLKVVRPSRVAELHARHALLADAGLPVPRPLGWSDQGLLVLAPLTGDSMRVALQRGDPVPTAQEILALLDRLPAGVTELPRRTAWSEHATHYASVIGAALPAEADRAARLADGVEHRIAGIRGDEPTHGDLYESQILLHEGRVTGLLDVDTAGPGRRADDLACLVAHLETLALLRGWDSARLHLLALEYARTFATAVDPGELRARTAGVLLSLATGPHRVQEQGWEAATTRRLDAVEQWLDGDPAR</sequence>
<name>F6FV75_ISOV2</name>
<dbReference type="Pfam" id="PF01636">
    <property type="entry name" value="APH"/>
    <property type="match status" value="1"/>
</dbReference>
<evidence type="ECO:0000259" key="1">
    <source>
        <dbReference type="Pfam" id="PF01636"/>
    </source>
</evidence>
<evidence type="ECO:0000313" key="3">
    <source>
        <dbReference type="Proteomes" id="UP000009236"/>
    </source>
</evidence>
<gene>
    <name evidence="2" type="ordered locus">Isova_2814</name>
</gene>
<evidence type="ECO:0000313" key="2">
    <source>
        <dbReference type="EMBL" id="AEG45503.1"/>
    </source>
</evidence>
<keyword evidence="2" id="KW-0808">Transferase</keyword>
<dbReference type="KEGG" id="iva:Isova_2814"/>
<proteinExistence type="predicted"/>
<accession>F6FV75</accession>
<dbReference type="EMBL" id="CP002810">
    <property type="protein sequence ID" value="AEG45503.1"/>
    <property type="molecule type" value="Genomic_DNA"/>
</dbReference>
<keyword evidence="3" id="KW-1185">Reference proteome</keyword>
<dbReference type="AlphaFoldDB" id="F6FV75"/>
<dbReference type="HOGENOM" id="CLU_028792_0_0_11"/>
<dbReference type="Proteomes" id="UP000009236">
    <property type="component" value="Chromosome"/>
</dbReference>
<dbReference type="GO" id="GO:0016740">
    <property type="term" value="F:transferase activity"/>
    <property type="evidence" value="ECO:0007669"/>
    <property type="project" value="UniProtKB-KW"/>
</dbReference>
<feature type="domain" description="Aminoglycoside phosphotransferase" evidence="1">
    <location>
        <begin position="172"/>
        <end position="351"/>
    </location>
</feature>
<dbReference type="SUPFAM" id="SSF56112">
    <property type="entry name" value="Protein kinase-like (PK-like)"/>
    <property type="match status" value="1"/>
</dbReference>
<organism evidence="3">
    <name type="scientific">Isoptericola variabilis (strain 225)</name>
    <dbReference type="NCBI Taxonomy" id="743718"/>
    <lineage>
        <taxon>Bacteria</taxon>
        <taxon>Bacillati</taxon>
        <taxon>Actinomycetota</taxon>
        <taxon>Actinomycetes</taxon>
        <taxon>Micrococcales</taxon>
        <taxon>Promicromonosporaceae</taxon>
        <taxon>Isoptericola</taxon>
    </lineage>
</organism>
<dbReference type="InterPro" id="IPR002575">
    <property type="entry name" value="Aminoglycoside_PTrfase"/>
</dbReference>
<reference evidence="2 3" key="1">
    <citation type="submission" date="2011-05" db="EMBL/GenBank/DDBJ databases">
        <title>Complete sequence of Isoptericola variabilis 225.</title>
        <authorList>
            <consortium name="US DOE Joint Genome Institute"/>
            <person name="Lucas S."/>
            <person name="Han J."/>
            <person name="Lapidus A."/>
            <person name="Cheng J.-F."/>
            <person name="Goodwin L."/>
            <person name="Pitluck S."/>
            <person name="Peters L."/>
            <person name="Mikhailova N."/>
            <person name="Zeytun A."/>
            <person name="Han C."/>
            <person name="Tapia R."/>
            <person name="Land M."/>
            <person name="Hauser L."/>
            <person name="Kyrpides N."/>
            <person name="Ivanova N."/>
            <person name="Pagani I."/>
            <person name="Siebers A."/>
            <person name="Allgaier M."/>
            <person name="Thelen M."/>
            <person name="Hugenholtz P."/>
            <person name="Gladden J."/>
            <person name="Woyke T."/>
        </authorList>
    </citation>
    <scope>NUCLEOTIDE SEQUENCE [LARGE SCALE GENOMIC DNA]</scope>
    <source>
        <strain evidence="3">225</strain>
    </source>
</reference>
<dbReference type="InterPro" id="IPR011009">
    <property type="entry name" value="Kinase-like_dom_sf"/>
</dbReference>
<dbReference type="STRING" id="743718.Isova_2814"/>
<protein>
    <submittedName>
        <fullName evidence="2">Aminoglycoside phosphotransferase</fullName>
    </submittedName>
</protein>
<dbReference type="Gene3D" id="3.90.1200.10">
    <property type="match status" value="1"/>
</dbReference>
<dbReference type="eggNOG" id="COG2334">
    <property type="taxonomic scope" value="Bacteria"/>
</dbReference>